<evidence type="ECO:0000313" key="3">
    <source>
        <dbReference type="Proteomes" id="UP000039324"/>
    </source>
</evidence>
<organism evidence="1 3">
    <name type="scientific">Plasmodiophora brassicae</name>
    <name type="common">Clubroot disease agent</name>
    <dbReference type="NCBI Taxonomy" id="37360"/>
    <lineage>
        <taxon>Eukaryota</taxon>
        <taxon>Sar</taxon>
        <taxon>Rhizaria</taxon>
        <taxon>Endomyxa</taxon>
        <taxon>Phytomyxea</taxon>
        <taxon>Plasmodiophorida</taxon>
        <taxon>Plasmodiophoridae</taxon>
        <taxon>Plasmodiophora</taxon>
    </lineage>
</organism>
<dbReference type="EMBL" id="CDSF01000046">
    <property type="protein sequence ID" value="CEO96134.1"/>
    <property type="molecule type" value="Genomic_DNA"/>
</dbReference>
<dbReference type="Pfam" id="PF11397">
    <property type="entry name" value="GlcNAc"/>
    <property type="match status" value="2"/>
</dbReference>
<protein>
    <submittedName>
        <fullName evidence="1">Uncharacterized protein</fullName>
    </submittedName>
</protein>
<keyword evidence="2" id="KW-0496">Mitochondrion</keyword>
<evidence type="ECO:0000313" key="1">
    <source>
        <dbReference type="EMBL" id="CEO96134.1"/>
    </source>
</evidence>
<reference evidence="1 3" key="1">
    <citation type="submission" date="2015-02" db="EMBL/GenBank/DDBJ databases">
        <authorList>
            <person name="Chooi Y.-H."/>
        </authorList>
    </citation>
    <scope>NUCLEOTIDE SEQUENCE [LARGE SCALE GENOMIC DNA]</scope>
    <source>
        <strain evidence="1">E3</strain>
    </source>
</reference>
<dbReference type="PANTHER" id="PTHR34496">
    <property type="entry name" value="GLCNAC TRANSFERASE-RELATED"/>
    <property type="match status" value="1"/>
</dbReference>
<dbReference type="InterPro" id="IPR021067">
    <property type="entry name" value="Glycosyltransferase"/>
</dbReference>
<evidence type="ECO:0000313" key="2">
    <source>
        <dbReference type="EMBL" id="SPQ93321.1"/>
    </source>
</evidence>
<dbReference type="Proteomes" id="UP000039324">
    <property type="component" value="Unassembled WGS sequence"/>
</dbReference>
<dbReference type="OMA" id="IDSHIVF"/>
<geneLocation type="mitochondrion" evidence="2"/>
<accession>A0A0G4ILW1</accession>
<sequence length="419" mass="47296">MLYRQTGADRRWKRRRALMAGLAVICGAMLAVQVWLGQGLDSLPIGFVSRSPAIWPFLCHYRLNQTFPFVEERVPDYLQRIAPRMQAARSSTIPTIFVAVPSYRDDDCPETINNLFRRAHRPDLVTVGLVDQIAGKVDRPCIDGVDERWKARIRLVERDARVSDGPNTARYLASKLWDGERYYFSVDAHTRFIQNWDAILLNMMGRLPANAIVTHYPVAEETSLGDNGGAIPWLCKGHFGGGAPPGLIMQECGECHERNRLPAETSCVGTFLGAGFFFGSSRILSAAPPDRYLGRLFQGEELLLAARLWTSGFEFYAPTTNVGAHRYGGRAHNVFWENDPSDLAAQKERTMARVYYLLGQTQQRPEKDDEIDYLGMGTVYPLDDYLEFAGLDFANGVQTSRCDSRFDRQTRQWVPASVR</sequence>
<dbReference type="Proteomes" id="UP000290189">
    <property type="component" value="Unassembled WGS sequence"/>
</dbReference>
<dbReference type="STRING" id="37360.A0A0G4ILW1"/>
<keyword evidence="3" id="KW-1185">Reference proteome</keyword>
<dbReference type="EMBL" id="OVEO01000001">
    <property type="protein sequence ID" value="SPQ93321.1"/>
    <property type="molecule type" value="Genomic_DNA"/>
</dbReference>
<reference evidence="2 4" key="2">
    <citation type="submission" date="2018-03" db="EMBL/GenBank/DDBJ databases">
        <authorList>
            <person name="Fogelqvist J."/>
        </authorList>
    </citation>
    <scope>NUCLEOTIDE SEQUENCE [LARGE SCALE GENOMIC DNA]</scope>
</reference>
<dbReference type="PANTHER" id="PTHR34496:SF10">
    <property type="entry name" value="GLCNAC TRANSFERASE"/>
    <property type="match status" value="1"/>
</dbReference>
<evidence type="ECO:0000313" key="4">
    <source>
        <dbReference type="Proteomes" id="UP000290189"/>
    </source>
</evidence>
<gene>
    <name evidence="1" type="ORF">PBRA_004824</name>
    <name evidence="2" type="ORF">PLBR_LOCUS536</name>
</gene>
<name>A0A0G4ILW1_PLABS</name>
<dbReference type="InterPro" id="IPR029044">
    <property type="entry name" value="Nucleotide-diphossugar_trans"/>
</dbReference>
<dbReference type="SUPFAM" id="SSF53448">
    <property type="entry name" value="Nucleotide-diphospho-sugar transferases"/>
    <property type="match status" value="1"/>
</dbReference>
<dbReference type="AlphaFoldDB" id="A0A0G4ILW1"/>
<proteinExistence type="predicted"/>
<dbReference type="OrthoDB" id="76265at2759"/>